<proteinExistence type="predicted"/>
<feature type="region of interest" description="Disordered" evidence="1">
    <location>
        <begin position="149"/>
        <end position="169"/>
    </location>
</feature>
<accession>A0A8C4Q9I6</accession>
<sequence>MAEQKTLSKVVLYHQKEHLPKLQAWSTDLTSPHLFYGPTLTTLAPTLPPSSADPVKSDSPGAAGHEPSAVLEWLKKLRLHKYYPEFWSLNMDQFLNLSDEDVDRFENLTEGAKKKLKTQLAKERAEKLCSSEPPACMITNRIFRTPSALFQSPAHNGQSSQSRPSKPNV</sequence>
<dbReference type="InterPro" id="IPR013761">
    <property type="entry name" value="SAM/pointed_sf"/>
</dbReference>
<reference evidence="2" key="1">
    <citation type="submission" date="2025-08" db="UniProtKB">
        <authorList>
            <consortium name="Ensembl"/>
        </authorList>
    </citation>
    <scope>IDENTIFICATION</scope>
</reference>
<evidence type="ECO:0000256" key="1">
    <source>
        <dbReference type="SAM" id="MobiDB-lite"/>
    </source>
</evidence>
<dbReference type="Gene3D" id="1.10.150.50">
    <property type="entry name" value="Transcription Factor, Ets-1"/>
    <property type="match status" value="1"/>
</dbReference>
<organism evidence="2 3">
    <name type="scientific">Eptatretus burgeri</name>
    <name type="common">Inshore hagfish</name>
    <dbReference type="NCBI Taxonomy" id="7764"/>
    <lineage>
        <taxon>Eukaryota</taxon>
        <taxon>Metazoa</taxon>
        <taxon>Chordata</taxon>
        <taxon>Craniata</taxon>
        <taxon>Vertebrata</taxon>
        <taxon>Cyclostomata</taxon>
        <taxon>Myxini</taxon>
        <taxon>Myxiniformes</taxon>
        <taxon>Myxinidae</taxon>
        <taxon>Eptatretinae</taxon>
        <taxon>Eptatretus</taxon>
    </lineage>
</organism>
<dbReference type="PANTHER" id="PTHR16195">
    <property type="entry name" value="ZINC FINGER CCHC DOMAIN CONTAINING PROTEIN"/>
    <property type="match status" value="1"/>
</dbReference>
<keyword evidence="3" id="KW-1185">Reference proteome</keyword>
<dbReference type="InterPro" id="IPR042344">
    <property type="entry name" value="ZCCHC14"/>
</dbReference>
<protein>
    <recommendedName>
        <fullName evidence="4">SAM domain-containing protein</fullName>
    </recommendedName>
</protein>
<evidence type="ECO:0008006" key="4">
    <source>
        <dbReference type="Google" id="ProtNLM"/>
    </source>
</evidence>
<dbReference type="AlphaFoldDB" id="A0A8C4Q9I6"/>
<dbReference type="Proteomes" id="UP000694388">
    <property type="component" value="Unplaced"/>
</dbReference>
<evidence type="ECO:0000313" key="2">
    <source>
        <dbReference type="Ensembl" id="ENSEBUP00000012121.1"/>
    </source>
</evidence>
<reference evidence="2" key="2">
    <citation type="submission" date="2025-09" db="UniProtKB">
        <authorList>
            <consortium name="Ensembl"/>
        </authorList>
    </citation>
    <scope>IDENTIFICATION</scope>
</reference>
<name>A0A8C4Q9I6_EPTBU</name>
<dbReference type="Ensembl" id="ENSEBUT00000012697.1">
    <property type="protein sequence ID" value="ENSEBUP00000012121.1"/>
    <property type="gene ID" value="ENSEBUG00000007733.1"/>
</dbReference>
<dbReference type="SUPFAM" id="SSF47769">
    <property type="entry name" value="SAM/Pointed domain"/>
    <property type="match status" value="1"/>
</dbReference>
<dbReference type="PANTHER" id="PTHR16195:SF16">
    <property type="entry name" value="ZINC FINGER CCHC DOMAIN-CONTAINING PROTEIN 14"/>
    <property type="match status" value="1"/>
</dbReference>
<evidence type="ECO:0000313" key="3">
    <source>
        <dbReference type="Proteomes" id="UP000694388"/>
    </source>
</evidence>